<dbReference type="EMBL" id="CP035945">
    <property type="protein sequence ID" value="QBE98293.1"/>
    <property type="molecule type" value="Genomic_DNA"/>
</dbReference>
<gene>
    <name evidence="1" type="ORF">PMF13cell1_03859</name>
</gene>
<dbReference type="AlphaFoldDB" id="A0A4P6M460"/>
<organism evidence="1 2">
    <name type="scientific">Blautia producta</name>
    <dbReference type="NCBI Taxonomy" id="33035"/>
    <lineage>
        <taxon>Bacteria</taxon>
        <taxon>Bacillati</taxon>
        <taxon>Bacillota</taxon>
        <taxon>Clostridia</taxon>
        <taxon>Lachnospirales</taxon>
        <taxon>Lachnospiraceae</taxon>
        <taxon>Blautia</taxon>
    </lineage>
</organism>
<name>A0A4P6M460_9FIRM</name>
<dbReference type="KEGG" id="bpro:PMF13cell1_03859"/>
<protein>
    <submittedName>
        <fullName evidence="1">Uncharacterized protein</fullName>
    </submittedName>
</protein>
<sequence length="42" mass="4930">MEAEQSSILQFRAVEGMCDIKIMRLIYMGIVIKNVVDYNYLM</sequence>
<reference evidence="1 2" key="1">
    <citation type="submission" date="2019-01" db="EMBL/GenBank/DDBJ databases">
        <title>PMF-metabolizing Aryl O-demethylase.</title>
        <authorList>
            <person name="Kim M."/>
        </authorList>
    </citation>
    <scope>NUCLEOTIDE SEQUENCE [LARGE SCALE GENOMIC DNA]</scope>
    <source>
        <strain evidence="1 2">PMF1</strain>
    </source>
</reference>
<evidence type="ECO:0000313" key="2">
    <source>
        <dbReference type="Proteomes" id="UP000289794"/>
    </source>
</evidence>
<accession>A0A4P6M460</accession>
<proteinExistence type="predicted"/>
<dbReference type="Proteomes" id="UP000289794">
    <property type="component" value="Chromosome"/>
</dbReference>
<evidence type="ECO:0000313" key="1">
    <source>
        <dbReference type="EMBL" id="QBE98293.1"/>
    </source>
</evidence>